<organism evidence="1 2">
    <name type="scientific">Puccinia coronata f. sp. avenae</name>
    <dbReference type="NCBI Taxonomy" id="200324"/>
    <lineage>
        <taxon>Eukaryota</taxon>
        <taxon>Fungi</taxon>
        <taxon>Dikarya</taxon>
        <taxon>Basidiomycota</taxon>
        <taxon>Pucciniomycotina</taxon>
        <taxon>Pucciniomycetes</taxon>
        <taxon>Pucciniales</taxon>
        <taxon>Pucciniaceae</taxon>
        <taxon>Puccinia</taxon>
    </lineage>
</organism>
<comment type="caution">
    <text evidence="1">The sequence shown here is derived from an EMBL/GenBank/DDBJ whole genome shotgun (WGS) entry which is preliminary data.</text>
</comment>
<protein>
    <submittedName>
        <fullName evidence="1">Uncharacterized protein</fullName>
    </submittedName>
</protein>
<proteinExistence type="predicted"/>
<name>A0A2N5VS34_9BASI</name>
<reference evidence="1 2" key="1">
    <citation type="submission" date="2017-11" db="EMBL/GenBank/DDBJ databases">
        <title>De novo assembly and phasing of dikaryotic genomes from two isolates of Puccinia coronata f. sp. avenae, the causal agent of oat crown rust.</title>
        <authorList>
            <person name="Miller M.E."/>
            <person name="Zhang Y."/>
            <person name="Omidvar V."/>
            <person name="Sperschneider J."/>
            <person name="Schwessinger B."/>
            <person name="Raley C."/>
            <person name="Palmer J.M."/>
            <person name="Garnica D."/>
            <person name="Upadhyaya N."/>
            <person name="Rathjen J."/>
            <person name="Taylor J.M."/>
            <person name="Park R.F."/>
            <person name="Dodds P.N."/>
            <person name="Hirsch C.D."/>
            <person name="Kianian S.F."/>
            <person name="Figueroa M."/>
        </authorList>
    </citation>
    <scope>NUCLEOTIDE SEQUENCE [LARGE SCALE GENOMIC DNA]</scope>
    <source>
        <strain evidence="1">12NC29</strain>
    </source>
</reference>
<gene>
    <name evidence="1" type="ORF">PCANC_08870</name>
</gene>
<dbReference type="EMBL" id="PGCJ01000073">
    <property type="protein sequence ID" value="PLW52809.1"/>
    <property type="molecule type" value="Genomic_DNA"/>
</dbReference>
<evidence type="ECO:0000313" key="2">
    <source>
        <dbReference type="Proteomes" id="UP000235388"/>
    </source>
</evidence>
<evidence type="ECO:0000313" key="1">
    <source>
        <dbReference type="EMBL" id="PLW52809.1"/>
    </source>
</evidence>
<dbReference type="Proteomes" id="UP000235388">
    <property type="component" value="Unassembled WGS sequence"/>
</dbReference>
<keyword evidence="2" id="KW-1185">Reference proteome</keyword>
<sequence>MIAPDKLSPQLPVDSHCQIQFLLDLSSSDGTWYPLAGTQHPPAGTLEGEQVPADGCLVRVQVSISGEIRHRYPHPQHVPGHFGRELTELNELGQLTKFIELSQPTEIGQLTEFIELGQLTEFIEFAHWSSMSSVGSPSSLELNELDWLTELIELGWVPAGTCHLYAGTCHLYAGTCHLYAGTCRRKCGLRKDKATQEAAKVLAARKPKKPVAAPKEPWLHG</sequence>
<dbReference type="AlphaFoldDB" id="A0A2N5VS34"/>
<accession>A0A2N5VS34</accession>